<keyword evidence="2" id="KW-1185">Reference proteome</keyword>
<name>A0A5M6DJ50_9BACT</name>
<comment type="caution">
    <text evidence="1">The sequence shown here is derived from an EMBL/GenBank/DDBJ whole genome shotgun (WGS) entry which is preliminary data.</text>
</comment>
<dbReference type="InterPro" id="IPR051135">
    <property type="entry name" value="Gal/GlcNAc/GalNAc_ST"/>
</dbReference>
<keyword evidence="1" id="KW-0808">Transferase</keyword>
<dbReference type="PANTHER" id="PTHR10704:SF4">
    <property type="entry name" value="CARBOHYDRATE SULFOTRANSFERASE 6"/>
    <property type="match status" value="1"/>
</dbReference>
<dbReference type="GO" id="GO:0006044">
    <property type="term" value="P:N-acetylglucosamine metabolic process"/>
    <property type="evidence" value="ECO:0007669"/>
    <property type="project" value="TreeGrafter"/>
</dbReference>
<evidence type="ECO:0000313" key="2">
    <source>
        <dbReference type="Proteomes" id="UP000324479"/>
    </source>
</evidence>
<evidence type="ECO:0000313" key="1">
    <source>
        <dbReference type="EMBL" id="KAA5546280.1"/>
    </source>
</evidence>
<dbReference type="GO" id="GO:0006790">
    <property type="term" value="P:sulfur compound metabolic process"/>
    <property type="evidence" value="ECO:0007669"/>
    <property type="project" value="TreeGrafter"/>
</dbReference>
<reference evidence="1 2" key="1">
    <citation type="submission" date="2019-08" db="EMBL/GenBank/DDBJ databases">
        <authorList>
            <person name="Dhanesh K."/>
            <person name="Kumar G."/>
            <person name="Sasikala C."/>
            <person name="Venkata Ramana C."/>
        </authorList>
    </citation>
    <scope>NUCLEOTIDE SEQUENCE [LARGE SCALE GENOMIC DNA]</scope>
    <source>
        <strain evidence="1 2">JC645</strain>
    </source>
</reference>
<dbReference type="Pfam" id="PF13469">
    <property type="entry name" value="Sulfotransfer_3"/>
    <property type="match status" value="1"/>
</dbReference>
<dbReference type="GO" id="GO:0001517">
    <property type="term" value="F:N-acetylglucosamine 6-O-sulfotransferase activity"/>
    <property type="evidence" value="ECO:0007669"/>
    <property type="project" value="TreeGrafter"/>
</dbReference>
<organism evidence="1 2">
    <name type="scientific">Roseiconus nitratireducens</name>
    <dbReference type="NCBI Taxonomy" id="2605748"/>
    <lineage>
        <taxon>Bacteria</taxon>
        <taxon>Pseudomonadati</taxon>
        <taxon>Planctomycetota</taxon>
        <taxon>Planctomycetia</taxon>
        <taxon>Pirellulales</taxon>
        <taxon>Pirellulaceae</taxon>
        <taxon>Roseiconus</taxon>
    </lineage>
</organism>
<dbReference type="Gene3D" id="3.40.50.300">
    <property type="entry name" value="P-loop containing nucleotide triphosphate hydrolases"/>
    <property type="match status" value="1"/>
</dbReference>
<dbReference type="InterPro" id="IPR027417">
    <property type="entry name" value="P-loop_NTPase"/>
</dbReference>
<gene>
    <name evidence="1" type="ORF">FYK55_05180</name>
</gene>
<dbReference type="SUPFAM" id="SSF52540">
    <property type="entry name" value="P-loop containing nucleoside triphosphate hydrolases"/>
    <property type="match status" value="1"/>
</dbReference>
<dbReference type="AlphaFoldDB" id="A0A5M6DJ50"/>
<proteinExistence type="predicted"/>
<dbReference type="Proteomes" id="UP000324479">
    <property type="component" value="Unassembled WGS sequence"/>
</dbReference>
<sequence length="391" mass="44166">MFLLGVARSTTTIGRVRTLPEATVCKAAGLLALLALTMDERCDVAEEKLVNMSVESTRRSTQHRSGNAMRNETSEEILNSSLQKMRAEPTYVILGVQGSGTNFISQLMAKALQFSVVIDRSLIFDAAVRVCQQQTKSAGEREAIRVYRSLFPGPIRKRMLSRKYFRQAANYEGIEKHLSHASTASGAEFADFFYGYHAFNTGGKHKAIKSDDIWQNLNYLEQVIPDYRIILLVRDPRDNALSVANKNFGPRDLYFASRYIRFQLEIYAAHLEKSPDRILCIKYEDLLTDPMSEVEKLAEFVGEPVTPEVVEHVSEVFVKRGNSLKWKQLSQKDLIASESVLREQILRFGYECATREGDSLGRLEIARRRASDVAQRVPQKLGAKAARLLYG</sequence>
<accession>A0A5M6DJ50</accession>
<protein>
    <submittedName>
        <fullName evidence="1">Sulfotransferase</fullName>
    </submittedName>
</protein>
<dbReference type="PANTHER" id="PTHR10704">
    <property type="entry name" value="CARBOHYDRATE SULFOTRANSFERASE"/>
    <property type="match status" value="1"/>
</dbReference>
<dbReference type="EMBL" id="VWOX01000002">
    <property type="protein sequence ID" value="KAA5546280.1"/>
    <property type="molecule type" value="Genomic_DNA"/>
</dbReference>